<keyword evidence="3 7" id="KW-0853">WD repeat</keyword>
<dbReference type="GeneID" id="18167422"/>
<comment type="subcellular location">
    <subcellularLocation>
        <location evidence="1">Cytoplasm</location>
    </subcellularLocation>
</comment>
<evidence type="ECO:0000256" key="6">
    <source>
        <dbReference type="ARBA" id="ARBA00038255"/>
    </source>
</evidence>
<reference evidence="8 9" key="1">
    <citation type="journal article" date="2011" name="Genome Biol.">
        <title>Genome sequence of the insect pathogenic fungus Cordyceps militaris, a valued traditional Chinese medicine.</title>
        <authorList>
            <person name="Zheng P."/>
            <person name="Xia Y."/>
            <person name="Xiao G."/>
            <person name="Xiong C."/>
            <person name="Hu X."/>
            <person name="Zhang S."/>
            <person name="Zheng H."/>
            <person name="Huang Y."/>
            <person name="Zhou Y."/>
            <person name="Wang S."/>
            <person name="Zhao G.P."/>
            <person name="Liu X."/>
            <person name="St Leger R.J."/>
            <person name="Wang C."/>
        </authorList>
    </citation>
    <scope>NUCLEOTIDE SEQUENCE [LARGE SCALE GENOMIC DNA]</scope>
    <source>
        <strain evidence="8 9">CM01</strain>
    </source>
</reference>
<keyword evidence="5" id="KW-0677">Repeat</keyword>
<dbReference type="InterPro" id="IPR015943">
    <property type="entry name" value="WD40/YVTN_repeat-like_dom_sf"/>
</dbReference>
<dbReference type="EMBL" id="JH126402">
    <property type="protein sequence ID" value="EGX91246.1"/>
    <property type="molecule type" value="Genomic_DNA"/>
</dbReference>
<dbReference type="RefSeq" id="XP_006670611.1">
    <property type="nucleotide sequence ID" value="XM_006670548.1"/>
</dbReference>
<evidence type="ECO:0000256" key="5">
    <source>
        <dbReference type="ARBA" id="ARBA00022737"/>
    </source>
</evidence>
<dbReference type="GO" id="GO:0005737">
    <property type="term" value="C:cytoplasm"/>
    <property type="evidence" value="ECO:0007669"/>
    <property type="project" value="UniProtKB-SubCell"/>
</dbReference>
<dbReference type="FunCoup" id="G3JJF2">
    <property type="interactions" value="556"/>
</dbReference>
<dbReference type="Proteomes" id="UP000001610">
    <property type="component" value="Unassembled WGS sequence"/>
</dbReference>
<keyword evidence="9" id="KW-1185">Reference proteome</keyword>
<dbReference type="InterPro" id="IPR019775">
    <property type="entry name" value="WD40_repeat_CS"/>
</dbReference>
<dbReference type="eggNOG" id="KOG0974">
    <property type="taxonomic scope" value="Eukaryota"/>
</dbReference>
<dbReference type="InterPro" id="IPR036322">
    <property type="entry name" value="WD40_repeat_dom_sf"/>
</dbReference>
<dbReference type="InterPro" id="IPR001680">
    <property type="entry name" value="WD40_rpt"/>
</dbReference>
<dbReference type="Gene3D" id="2.130.10.10">
    <property type="entry name" value="YVTN repeat-like/Quinoprotein amine dehydrogenase"/>
    <property type="match status" value="3"/>
</dbReference>
<evidence type="ECO:0000313" key="9">
    <source>
        <dbReference type="Proteomes" id="UP000001610"/>
    </source>
</evidence>
<proteinExistence type="inferred from homology"/>
<evidence type="ECO:0000256" key="3">
    <source>
        <dbReference type="ARBA" id="ARBA00022574"/>
    </source>
</evidence>
<protein>
    <submittedName>
        <fullName evidence="8">WD domain containing protein</fullName>
    </submittedName>
</protein>
<dbReference type="Pfam" id="PF00400">
    <property type="entry name" value="WD40"/>
    <property type="match status" value="2"/>
</dbReference>
<evidence type="ECO:0000256" key="4">
    <source>
        <dbReference type="ARBA" id="ARBA00022694"/>
    </source>
</evidence>
<dbReference type="PROSITE" id="PS00678">
    <property type="entry name" value="WD_REPEATS_1"/>
    <property type="match status" value="1"/>
</dbReference>
<evidence type="ECO:0000313" key="8">
    <source>
        <dbReference type="EMBL" id="EGX91246.1"/>
    </source>
</evidence>
<accession>G3JJF2</accession>
<sequence>MAPLHMTLYDSGQDADTIQTHGAVKLQRELAQVPITAVAFYRDPATGALYVLAGEDTDLVIYRVSGPDASSTRHGLRTPVARLRILHAQPIHGIRVQQQPAGRLLLWGGSSVALLPLADLPLGGQAADTPPPRLAHVQAPDWIYDGAVCPADDDLAVLVTAHNEVVTVRLDGGAARIASALVSPSRPMLYAAHVCWTADDEVLVAAGTVFGDILVWTYTLGGGAPRMLYALSGHEGSIFGVHVSPLLELPGEASPVRLLASCSDDRTLRIWNITEGEGGEQQGADTLGDTAAATSEVSDTGFRCAPAVYGGGRGQGRADVKPIATAMGHASRIWGVQFGLPNEPALTDAERRVWGGADGLLSVYSFGEDATAQKWRVDVAAALRETGGLVHDKTYTLHDGKHLWSRALLCRVEDGVPTTRVLAGGADSKITLVTETADPVGGCEYSGADTWDMHDILSAMGRPAPAPAAGKPRKELIGRYDFITPDVLLAVTSTGRVLLGTFTGARATWEELVVEDETARADMGHVYALRTICYGGALLGCVTGGVYYVGLRDRHVVPVAGLAGRVVEISALSETARRGATGDVEALIHLHRDAASVLLTLDRATGAVSSQETLTGLDSRFVAMCAARIDDVIAVGSRHGWIALLRRQDGTGTLRPILERPPTSSDAVTAIVPLPASAGSRQTKYVLTTSRDGAYRIFQLDVVAGARMTLLHETAPPFGPWIEGAWFTADAELVLYGFRSTDFVVWNETRREALAAWDCGGAHRTFRLARDGGGGGVRVAFTRTSRLAVHAQRGSSYEPVRRGGHGREVRSLAAAGRAGGYYVATGAEDTTIRLWACPGRGGALRPLACMKRHVAGLQKVQWATADGGAAYLLSSGGNEELFAWRVRALDSAYAGRVAVVCEGVFADKSAREDLRIMDFDASPDSGGGMLLTMARSDSALRTYRYTAASGFALVCAGRYTGVCLTQVRHLETSGGLLQVVTASTDGHLALWRGSSSTRTYELVQTLRVHQSSVKSLDMVRLADGYGVATGGDDNALAWTLLRLRNEEGGFRAGLGAMVERAHAAAVTGVALVEMHGEVRCVSVSNDQWVRTWRLGEGGMRLLGEAYSGVADAGDVVTLARGEEEDARRPRVMVAGVGLEVWRLE</sequence>
<evidence type="ECO:0000256" key="7">
    <source>
        <dbReference type="PROSITE-ProRule" id="PRU00221"/>
    </source>
</evidence>
<gene>
    <name evidence="8" type="ORF">CCM_05404</name>
</gene>
<feature type="repeat" description="WD" evidence="7">
    <location>
        <begin position="802"/>
        <end position="835"/>
    </location>
</feature>
<dbReference type="InterPro" id="IPR051973">
    <property type="entry name" value="tRNA_Anticodon_Mtase-Reg"/>
</dbReference>
<dbReference type="GO" id="GO:0030488">
    <property type="term" value="P:tRNA methylation"/>
    <property type="evidence" value="ECO:0007669"/>
    <property type="project" value="TreeGrafter"/>
</dbReference>
<dbReference type="HOGENOM" id="CLU_002615_1_1_1"/>
<dbReference type="VEuPathDB" id="FungiDB:CCM_05404"/>
<dbReference type="SUPFAM" id="SSF50978">
    <property type="entry name" value="WD40 repeat-like"/>
    <property type="match status" value="2"/>
</dbReference>
<dbReference type="OrthoDB" id="5594999at2759"/>
<dbReference type="PANTHER" id="PTHR14344">
    <property type="entry name" value="WD REPEAT PROTEIN"/>
    <property type="match status" value="1"/>
</dbReference>
<organism evidence="8 9">
    <name type="scientific">Cordyceps militaris (strain CM01)</name>
    <name type="common">Caterpillar fungus</name>
    <dbReference type="NCBI Taxonomy" id="983644"/>
    <lineage>
        <taxon>Eukaryota</taxon>
        <taxon>Fungi</taxon>
        <taxon>Dikarya</taxon>
        <taxon>Ascomycota</taxon>
        <taxon>Pezizomycotina</taxon>
        <taxon>Sordariomycetes</taxon>
        <taxon>Hypocreomycetidae</taxon>
        <taxon>Hypocreales</taxon>
        <taxon>Cordycipitaceae</taxon>
        <taxon>Cordyceps</taxon>
    </lineage>
</organism>
<name>G3JJF2_CORMM</name>
<dbReference type="SMART" id="SM00320">
    <property type="entry name" value="WD40"/>
    <property type="match status" value="8"/>
</dbReference>
<keyword evidence="2" id="KW-0963">Cytoplasm</keyword>
<dbReference type="STRING" id="983644.G3JJF2"/>
<keyword evidence="4" id="KW-0819">tRNA processing</keyword>
<evidence type="ECO:0000256" key="1">
    <source>
        <dbReference type="ARBA" id="ARBA00004496"/>
    </source>
</evidence>
<dbReference type="PROSITE" id="PS50082">
    <property type="entry name" value="WD_REPEATS_2"/>
    <property type="match status" value="2"/>
</dbReference>
<feature type="repeat" description="WD" evidence="7">
    <location>
        <begin position="231"/>
        <end position="281"/>
    </location>
</feature>
<dbReference type="KEGG" id="cmt:CCM_05404"/>
<dbReference type="InParanoid" id="G3JJF2"/>
<evidence type="ECO:0000256" key="2">
    <source>
        <dbReference type="ARBA" id="ARBA00022490"/>
    </source>
</evidence>
<dbReference type="OMA" id="IIVWSCF"/>
<dbReference type="AlphaFoldDB" id="G3JJF2"/>
<dbReference type="PANTHER" id="PTHR14344:SF3">
    <property type="entry name" value="WD REPEAT-CONTAINING PROTEIN 6"/>
    <property type="match status" value="1"/>
</dbReference>
<comment type="similarity">
    <text evidence="6">Belongs to the WD repeat WDR6 family.</text>
</comment>